<reference evidence="1 2" key="1">
    <citation type="journal article" date="2016" name="Nat. Commun.">
        <title>Thousands of microbial genomes shed light on interconnected biogeochemical processes in an aquifer system.</title>
        <authorList>
            <person name="Anantharaman K."/>
            <person name="Brown C.T."/>
            <person name="Hug L.A."/>
            <person name="Sharon I."/>
            <person name="Castelle C.J."/>
            <person name="Probst A.J."/>
            <person name="Thomas B.C."/>
            <person name="Singh A."/>
            <person name="Wilkins M.J."/>
            <person name="Karaoz U."/>
            <person name="Brodie E.L."/>
            <person name="Williams K.H."/>
            <person name="Hubbard S.S."/>
            <person name="Banfield J.F."/>
        </authorList>
    </citation>
    <scope>NUCLEOTIDE SEQUENCE [LARGE SCALE GENOMIC DNA]</scope>
</reference>
<dbReference type="GO" id="GO:0009307">
    <property type="term" value="P:DNA restriction-modification system"/>
    <property type="evidence" value="ECO:0007669"/>
    <property type="project" value="InterPro"/>
</dbReference>
<dbReference type="InterPro" id="IPR019067">
    <property type="entry name" value="Restrct_endonuc_II_MamI"/>
</dbReference>
<organism evidence="1 2">
    <name type="scientific">Candidatus Wolfebacteria bacterium RIFCSPLOWO2_01_FULL_47_17b</name>
    <dbReference type="NCBI Taxonomy" id="1802558"/>
    <lineage>
        <taxon>Bacteria</taxon>
        <taxon>Candidatus Wolfeibacteriota</taxon>
    </lineage>
</organism>
<sequence length="336" mass="38405">MKPNTKLVTLHDNIKQIVNLLDELVLQPRINAIKWSRITKQTPNIKIGYPGQHLASLISGMSGERTGARGNDLVDGSEVKSCSRIDQLDKCNNCESPVARLEDNCSVCGSSDIKRNNDSKWLFSIRNRSDLELLTKKVPRVVLIIGDYPNFEKDDFSTLRFQSFEIWPSSPRQKVFSEIMTNYYEKIYLGHKKVNQSSNPAPKNFWPYQYQFYICNPIQTFSCIVKNSGSTPKITIENYIEPSIDRSKIPSILMPAEILKEEEIDVILNKIPDIILKRYLVGFTTKKQALSMSLKDKMKLFSNGVNEELRAVLPLRDTDKISTAKSSYSRRGLKLF</sequence>
<gene>
    <name evidence="1" type="ORF">A2935_02165</name>
</gene>
<evidence type="ECO:0000313" key="2">
    <source>
        <dbReference type="Proteomes" id="UP000177011"/>
    </source>
</evidence>
<dbReference type="Pfam" id="PF09567">
    <property type="entry name" value="RE_MamI"/>
    <property type="match status" value="1"/>
</dbReference>
<protein>
    <recommendedName>
        <fullName evidence="3">MamI family restriction endonuclease</fullName>
    </recommendedName>
</protein>
<dbReference type="Proteomes" id="UP000177011">
    <property type="component" value="Unassembled WGS sequence"/>
</dbReference>
<dbReference type="GO" id="GO:0009036">
    <property type="term" value="F:type II site-specific deoxyribonuclease activity"/>
    <property type="evidence" value="ECO:0007669"/>
    <property type="project" value="InterPro"/>
</dbReference>
<evidence type="ECO:0008006" key="3">
    <source>
        <dbReference type="Google" id="ProtNLM"/>
    </source>
</evidence>
<comment type="caution">
    <text evidence="1">The sequence shown here is derived from an EMBL/GenBank/DDBJ whole genome shotgun (WGS) entry which is preliminary data.</text>
</comment>
<dbReference type="AlphaFoldDB" id="A0A1F8E087"/>
<dbReference type="GO" id="GO:0003677">
    <property type="term" value="F:DNA binding"/>
    <property type="evidence" value="ECO:0007669"/>
    <property type="project" value="InterPro"/>
</dbReference>
<proteinExistence type="predicted"/>
<name>A0A1F8E087_9BACT</name>
<dbReference type="EMBL" id="MGIS01000001">
    <property type="protein sequence ID" value="OGM94140.1"/>
    <property type="molecule type" value="Genomic_DNA"/>
</dbReference>
<accession>A0A1F8E087</accession>
<evidence type="ECO:0000313" key="1">
    <source>
        <dbReference type="EMBL" id="OGM94140.1"/>
    </source>
</evidence>